<evidence type="ECO:0000313" key="2">
    <source>
        <dbReference type="EnsemblProtists" id="EOD40360"/>
    </source>
</evidence>
<proteinExistence type="predicted"/>
<dbReference type="HOGENOM" id="CLU_1182026_0_0_1"/>
<evidence type="ECO:0000259" key="1">
    <source>
        <dbReference type="Pfam" id="PF00481"/>
    </source>
</evidence>
<protein>
    <recommendedName>
        <fullName evidence="1">PPM-type phosphatase domain-containing protein</fullName>
    </recommendedName>
</protein>
<dbReference type="GO" id="GO:0004722">
    <property type="term" value="F:protein serine/threonine phosphatase activity"/>
    <property type="evidence" value="ECO:0007669"/>
    <property type="project" value="InterPro"/>
</dbReference>
<dbReference type="PANTHER" id="PTHR13832">
    <property type="entry name" value="PROTEIN PHOSPHATASE 2C"/>
    <property type="match status" value="1"/>
</dbReference>
<evidence type="ECO:0000313" key="3">
    <source>
        <dbReference type="Proteomes" id="UP000013827"/>
    </source>
</evidence>
<sequence>MPAERSLLLVDTCPTPPRAYLASLGAGRAFACCKQDGQAARAVPLGRPHSAADAKEKGRLAKAGATASGGLVCGLPVSRSLGDGAAKRAAPGVLLPMPDVSSFDISAAQRFVLLGSSGAWKGGAAAGETAVQKLSAELARMDARRNEIAAMLSDDSRLALLAAGRVNALQRERDERACEGAVLADLSRSLAGGKQLADPPFALLLVRTLPPDDRAAEAKERGAAAEQANVVVDFF</sequence>
<dbReference type="InterPro" id="IPR015655">
    <property type="entry name" value="PP2C"/>
</dbReference>
<dbReference type="STRING" id="2903.R1FMT6"/>
<keyword evidence="3" id="KW-1185">Reference proteome</keyword>
<dbReference type="RefSeq" id="XP_005792789.1">
    <property type="nucleotide sequence ID" value="XM_005792732.1"/>
</dbReference>
<dbReference type="Gene3D" id="3.60.40.10">
    <property type="entry name" value="PPM-type phosphatase domain"/>
    <property type="match status" value="1"/>
</dbReference>
<dbReference type="KEGG" id="ehx:EMIHUDRAFT_222811"/>
<feature type="domain" description="PPM-type phosphatase" evidence="1">
    <location>
        <begin position="18"/>
        <end position="121"/>
    </location>
</feature>
<dbReference type="SUPFAM" id="SSF81606">
    <property type="entry name" value="PP2C-like"/>
    <property type="match status" value="1"/>
</dbReference>
<dbReference type="Pfam" id="PF00481">
    <property type="entry name" value="PP2C"/>
    <property type="match status" value="1"/>
</dbReference>
<dbReference type="PaxDb" id="2903-EOD40360"/>
<dbReference type="GeneID" id="17285631"/>
<dbReference type="AlphaFoldDB" id="A0A0D3KX75"/>
<reference evidence="2" key="2">
    <citation type="submission" date="2024-10" db="UniProtKB">
        <authorList>
            <consortium name="EnsemblProtists"/>
        </authorList>
    </citation>
    <scope>IDENTIFICATION</scope>
</reference>
<dbReference type="EnsemblProtists" id="EOD40360">
    <property type="protein sequence ID" value="EOD40360"/>
    <property type="gene ID" value="EMIHUDRAFT_222811"/>
</dbReference>
<dbReference type="InterPro" id="IPR036457">
    <property type="entry name" value="PPM-type-like_dom_sf"/>
</dbReference>
<dbReference type="PANTHER" id="PTHR13832:SF699">
    <property type="entry name" value="INTEGRIN-LINKED KINASE-ASSOCIATED SERINE_THREONINE PHOSPHATASE 2C"/>
    <property type="match status" value="1"/>
</dbReference>
<accession>A0A0D3KX75</accession>
<dbReference type="InterPro" id="IPR001932">
    <property type="entry name" value="PPM-type_phosphatase-like_dom"/>
</dbReference>
<dbReference type="Proteomes" id="UP000013827">
    <property type="component" value="Unassembled WGS sequence"/>
</dbReference>
<dbReference type="eggNOG" id="KOG0698">
    <property type="taxonomic scope" value="Eukaryota"/>
</dbReference>
<reference evidence="3" key="1">
    <citation type="journal article" date="2013" name="Nature">
        <title>Pan genome of the phytoplankton Emiliania underpins its global distribution.</title>
        <authorList>
            <person name="Read B.A."/>
            <person name="Kegel J."/>
            <person name="Klute M.J."/>
            <person name="Kuo A."/>
            <person name="Lefebvre S.C."/>
            <person name="Maumus F."/>
            <person name="Mayer C."/>
            <person name="Miller J."/>
            <person name="Monier A."/>
            <person name="Salamov A."/>
            <person name="Young J."/>
            <person name="Aguilar M."/>
            <person name="Claverie J.M."/>
            <person name="Frickenhaus S."/>
            <person name="Gonzalez K."/>
            <person name="Herman E.K."/>
            <person name="Lin Y.C."/>
            <person name="Napier J."/>
            <person name="Ogata H."/>
            <person name="Sarno A.F."/>
            <person name="Shmutz J."/>
            <person name="Schroeder D."/>
            <person name="de Vargas C."/>
            <person name="Verret F."/>
            <person name="von Dassow P."/>
            <person name="Valentin K."/>
            <person name="Van de Peer Y."/>
            <person name="Wheeler G."/>
            <person name="Dacks J.B."/>
            <person name="Delwiche C.F."/>
            <person name="Dyhrman S.T."/>
            <person name="Glockner G."/>
            <person name="John U."/>
            <person name="Richards T."/>
            <person name="Worden A.Z."/>
            <person name="Zhang X."/>
            <person name="Grigoriev I.V."/>
            <person name="Allen A.E."/>
            <person name="Bidle K."/>
            <person name="Borodovsky M."/>
            <person name="Bowler C."/>
            <person name="Brownlee C."/>
            <person name="Cock J.M."/>
            <person name="Elias M."/>
            <person name="Gladyshev V.N."/>
            <person name="Groth M."/>
            <person name="Guda C."/>
            <person name="Hadaegh A."/>
            <person name="Iglesias-Rodriguez M.D."/>
            <person name="Jenkins J."/>
            <person name="Jones B.M."/>
            <person name="Lawson T."/>
            <person name="Leese F."/>
            <person name="Lindquist E."/>
            <person name="Lobanov A."/>
            <person name="Lomsadze A."/>
            <person name="Malik S.B."/>
            <person name="Marsh M.E."/>
            <person name="Mackinder L."/>
            <person name="Mock T."/>
            <person name="Mueller-Roeber B."/>
            <person name="Pagarete A."/>
            <person name="Parker M."/>
            <person name="Probert I."/>
            <person name="Quesneville H."/>
            <person name="Raines C."/>
            <person name="Rensing S.A."/>
            <person name="Riano-Pachon D.M."/>
            <person name="Richier S."/>
            <person name="Rokitta S."/>
            <person name="Shiraiwa Y."/>
            <person name="Soanes D.M."/>
            <person name="van der Giezen M."/>
            <person name="Wahlund T.M."/>
            <person name="Williams B."/>
            <person name="Wilson W."/>
            <person name="Wolfe G."/>
            <person name="Wurch L.L."/>
        </authorList>
    </citation>
    <scope>NUCLEOTIDE SEQUENCE</scope>
</reference>
<name>A0A0D3KX75_EMIH1</name>
<organism evidence="2 3">
    <name type="scientific">Emiliania huxleyi (strain CCMP1516)</name>
    <dbReference type="NCBI Taxonomy" id="280463"/>
    <lineage>
        <taxon>Eukaryota</taxon>
        <taxon>Haptista</taxon>
        <taxon>Haptophyta</taxon>
        <taxon>Prymnesiophyceae</taxon>
        <taxon>Isochrysidales</taxon>
        <taxon>Noelaerhabdaceae</taxon>
        <taxon>Emiliania</taxon>
    </lineage>
</organism>